<name>A0A1U7XRP7_NICSY</name>
<feature type="domain" description="Retrovirus-related Pol polyprotein from transposon TNT 1-94-like beta-barrel" evidence="3">
    <location>
        <begin position="265"/>
        <end position="314"/>
    </location>
</feature>
<reference evidence="6" key="2">
    <citation type="submission" date="2025-08" db="UniProtKB">
        <authorList>
            <consortium name="RefSeq"/>
        </authorList>
    </citation>
    <scope>IDENTIFICATION</scope>
    <source>
        <tissue evidence="6">Leaf</tissue>
    </source>
</reference>
<evidence type="ECO:0000259" key="4">
    <source>
        <dbReference type="Pfam" id="PF25597"/>
    </source>
</evidence>
<dbReference type="PANTHER" id="PTHR34222">
    <property type="entry name" value="GAG_PRE-INTEGRS DOMAIN-CONTAINING PROTEIN"/>
    <property type="match status" value="1"/>
</dbReference>
<dbReference type="RefSeq" id="XP_009792311.1">
    <property type="nucleotide sequence ID" value="XM_009794009.1"/>
</dbReference>
<dbReference type="Pfam" id="PF25597">
    <property type="entry name" value="SH3_retrovirus"/>
    <property type="match status" value="1"/>
</dbReference>
<evidence type="ECO:0000259" key="2">
    <source>
        <dbReference type="Pfam" id="PF07727"/>
    </source>
</evidence>
<evidence type="ECO:0000259" key="1">
    <source>
        <dbReference type="Pfam" id="PF03732"/>
    </source>
</evidence>
<protein>
    <submittedName>
        <fullName evidence="6">Uncharacterized protein LOC104239381</fullName>
    </submittedName>
</protein>
<dbReference type="Pfam" id="PF22936">
    <property type="entry name" value="Pol_BBD"/>
    <property type="match status" value="1"/>
</dbReference>
<dbReference type="InterPro" id="IPR054722">
    <property type="entry name" value="PolX-like_BBD"/>
</dbReference>
<dbReference type="Pfam" id="PF03732">
    <property type="entry name" value="Retrotrans_gag"/>
    <property type="match status" value="1"/>
</dbReference>
<gene>
    <name evidence="6" type="primary">LOC104239381</name>
</gene>
<proteinExistence type="predicted"/>
<sequence>MYKGELAEQWEKCNAIVLSWIGSTVAEELTANIVYASNAKKVWSEFEEKFDRSNLTRIFHLWTKIATLRQGTESVTSYYSKMKDCWDELDVLTPLPSCDCEESLPYVVHLRSQRLLQFLMVLNESHSNIRSNLLARRPIMSVNEAYATVSQEESQRLLGVVDVNKEPLTMLVGRTYQSPKPKRPRVGIICEHSYKRHLKENCYKIVGYPQDFKSKKKGSQTSGFRPYANSTVVGESMKTSETQDNITGNMAGMTSLLSNDFDCEWIIDTGASYHITPYKELLTTFRTLKNQNNNRVQVPTGGRVEITSIGDAVILGSYKLENILHGLFNGKVLGIGKEKEGLYILQERIKTAIGAAVHKDDDCGKLWNWRLVLQGKTPFELLHGKLPQLSHLKVFGCLCYASRLPRGDKFTARARKTIFVGYSETQKGYKLYDFEDHQVVISKDVQFKESIFPFKTEAAEDLNDFSLFNNTTNAGIIQPHAGEAHDQCQHSAESQFEPADIVPTMDISSVPEAALDTNTGMDPQQDVEIPTPLGPDQVELQPVELAPEVVQQHEEGGTAHGRPNRITRPPIWLTNYITTGKSKAHCSYPISEHVSYTHLHPNYQAYLGSLSTSTEPKSFKEASQDPNWILAMQQEIDALEGNKTWVLVSLPKGNQTIGSKWIYKIKYKANGEIDKYKARLVAKGYTQREGLDYHETFSPVAKMVTVRTIISVTASKNWCL</sequence>
<keyword evidence="5" id="KW-1185">Reference proteome</keyword>
<feature type="domain" description="Retrotransposon gag" evidence="1">
    <location>
        <begin position="31"/>
        <end position="90"/>
    </location>
</feature>
<feature type="domain" description="Reverse transcriptase Ty1/copia-type" evidence="2">
    <location>
        <begin position="642"/>
        <end position="719"/>
    </location>
</feature>
<dbReference type="STRING" id="4096.A0A1U7XRP7"/>
<dbReference type="AlphaFoldDB" id="A0A1U7XRP7"/>
<dbReference type="InterPro" id="IPR005162">
    <property type="entry name" value="Retrotrans_gag_dom"/>
</dbReference>
<evidence type="ECO:0000259" key="3">
    <source>
        <dbReference type="Pfam" id="PF22936"/>
    </source>
</evidence>
<dbReference type="PANTHER" id="PTHR34222:SF77">
    <property type="entry name" value="CCHC-TYPE DOMAIN-CONTAINING PROTEIN"/>
    <property type="match status" value="1"/>
</dbReference>
<evidence type="ECO:0000313" key="5">
    <source>
        <dbReference type="Proteomes" id="UP000189701"/>
    </source>
</evidence>
<dbReference type="Proteomes" id="UP000189701">
    <property type="component" value="Unplaced"/>
</dbReference>
<accession>A0A1U7XRP7</accession>
<organism evidence="5 6">
    <name type="scientific">Nicotiana sylvestris</name>
    <name type="common">Wood tobacco</name>
    <name type="synonym">South American tobacco</name>
    <dbReference type="NCBI Taxonomy" id="4096"/>
    <lineage>
        <taxon>Eukaryota</taxon>
        <taxon>Viridiplantae</taxon>
        <taxon>Streptophyta</taxon>
        <taxon>Embryophyta</taxon>
        <taxon>Tracheophyta</taxon>
        <taxon>Spermatophyta</taxon>
        <taxon>Magnoliopsida</taxon>
        <taxon>eudicotyledons</taxon>
        <taxon>Gunneridae</taxon>
        <taxon>Pentapetalae</taxon>
        <taxon>asterids</taxon>
        <taxon>lamiids</taxon>
        <taxon>Solanales</taxon>
        <taxon>Solanaceae</taxon>
        <taxon>Nicotianoideae</taxon>
        <taxon>Nicotianeae</taxon>
        <taxon>Nicotiana</taxon>
    </lineage>
</organism>
<reference evidence="5" key="1">
    <citation type="journal article" date="2013" name="Genome Biol.">
        <title>Reference genomes and transcriptomes of Nicotiana sylvestris and Nicotiana tomentosiformis.</title>
        <authorList>
            <person name="Sierro N."/>
            <person name="Battey J.N."/>
            <person name="Ouadi S."/>
            <person name="Bovet L."/>
            <person name="Goepfert S."/>
            <person name="Bakaher N."/>
            <person name="Peitsch M.C."/>
            <person name="Ivanov N.V."/>
        </authorList>
    </citation>
    <scope>NUCLEOTIDE SEQUENCE [LARGE SCALE GENOMIC DNA]</scope>
</reference>
<evidence type="ECO:0000313" key="6">
    <source>
        <dbReference type="RefSeq" id="XP_009792311.1"/>
    </source>
</evidence>
<dbReference type="InterPro" id="IPR057670">
    <property type="entry name" value="SH3_retrovirus"/>
</dbReference>
<dbReference type="InterPro" id="IPR013103">
    <property type="entry name" value="RVT_2"/>
</dbReference>
<feature type="domain" description="Retroviral polymerase SH3-like" evidence="4">
    <location>
        <begin position="397"/>
        <end position="457"/>
    </location>
</feature>
<dbReference type="eggNOG" id="KOG0017">
    <property type="taxonomic scope" value="Eukaryota"/>
</dbReference>
<dbReference type="Pfam" id="PF07727">
    <property type="entry name" value="RVT_2"/>
    <property type="match status" value="1"/>
</dbReference>